<dbReference type="Proteomes" id="UP001234178">
    <property type="component" value="Unassembled WGS sequence"/>
</dbReference>
<evidence type="ECO:0000313" key="2">
    <source>
        <dbReference type="Proteomes" id="UP001234178"/>
    </source>
</evidence>
<dbReference type="EMBL" id="JAOYFB010000003">
    <property type="protein sequence ID" value="KAK4011711.1"/>
    <property type="molecule type" value="Genomic_DNA"/>
</dbReference>
<sequence>MQLPVWTTLFLTKTGSLKRLIPEYDKESQPYPIPYNHHGDIEVTSNILKVQLSFKWYPLINKNLMKTIRQWTTDPSERPY</sequence>
<accession>A0ABQ9ZFK5</accession>
<evidence type="ECO:0000313" key="1">
    <source>
        <dbReference type="EMBL" id="KAK4011711.1"/>
    </source>
</evidence>
<protein>
    <submittedName>
        <fullName evidence="1">Uncharacterized protein</fullName>
    </submittedName>
</protein>
<name>A0ABQ9ZFK5_9CRUS</name>
<reference evidence="1 2" key="1">
    <citation type="journal article" date="2023" name="Nucleic Acids Res.">
        <title>The hologenome of Daphnia magna reveals possible DNA methylation and microbiome-mediated evolution of the host genome.</title>
        <authorList>
            <person name="Chaturvedi A."/>
            <person name="Li X."/>
            <person name="Dhandapani V."/>
            <person name="Marshall H."/>
            <person name="Kissane S."/>
            <person name="Cuenca-Cambronero M."/>
            <person name="Asole G."/>
            <person name="Calvet F."/>
            <person name="Ruiz-Romero M."/>
            <person name="Marangio P."/>
            <person name="Guigo R."/>
            <person name="Rago D."/>
            <person name="Mirbahai L."/>
            <person name="Eastwood N."/>
            <person name="Colbourne J.K."/>
            <person name="Zhou J."/>
            <person name="Mallon E."/>
            <person name="Orsini L."/>
        </authorList>
    </citation>
    <scope>NUCLEOTIDE SEQUENCE [LARGE SCALE GENOMIC DNA]</scope>
    <source>
        <strain evidence="1">LRV0_1</strain>
    </source>
</reference>
<proteinExistence type="predicted"/>
<comment type="caution">
    <text evidence="1">The sequence shown here is derived from an EMBL/GenBank/DDBJ whole genome shotgun (WGS) entry which is preliminary data.</text>
</comment>
<gene>
    <name evidence="1" type="ORF">OUZ56_020829</name>
</gene>
<organism evidence="1 2">
    <name type="scientific">Daphnia magna</name>
    <dbReference type="NCBI Taxonomy" id="35525"/>
    <lineage>
        <taxon>Eukaryota</taxon>
        <taxon>Metazoa</taxon>
        <taxon>Ecdysozoa</taxon>
        <taxon>Arthropoda</taxon>
        <taxon>Crustacea</taxon>
        <taxon>Branchiopoda</taxon>
        <taxon>Diplostraca</taxon>
        <taxon>Cladocera</taxon>
        <taxon>Anomopoda</taxon>
        <taxon>Daphniidae</taxon>
        <taxon>Daphnia</taxon>
    </lineage>
</organism>
<keyword evidence="2" id="KW-1185">Reference proteome</keyword>